<feature type="non-terminal residue" evidence="1">
    <location>
        <position position="1"/>
    </location>
</feature>
<protein>
    <submittedName>
        <fullName evidence="1">Uncharacterized protein</fullName>
    </submittedName>
</protein>
<sequence>GLLSRGQMVRETPNCLLSKHCYCCELDWPACRISEVITYHRLTKSLKKRCNTKAGDLMDVAGRLVQFAAAAMFLQRMVGGSPSYLPSILVSLFSQVPNY</sequence>
<name>A0A1B6KXZ9_9HEMI</name>
<accession>A0A1B6KXZ9</accession>
<reference evidence="1" key="1">
    <citation type="submission" date="2015-11" db="EMBL/GenBank/DDBJ databases">
        <title>De novo transcriptome assembly of four potential Pierce s Disease insect vectors from Arizona vineyards.</title>
        <authorList>
            <person name="Tassone E.E."/>
        </authorList>
    </citation>
    <scope>NUCLEOTIDE SEQUENCE</scope>
</reference>
<gene>
    <name evidence="1" type="ORF">g.52286</name>
</gene>
<organism evidence="1">
    <name type="scientific">Graphocephala atropunctata</name>
    <dbReference type="NCBI Taxonomy" id="36148"/>
    <lineage>
        <taxon>Eukaryota</taxon>
        <taxon>Metazoa</taxon>
        <taxon>Ecdysozoa</taxon>
        <taxon>Arthropoda</taxon>
        <taxon>Hexapoda</taxon>
        <taxon>Insecta</taxon>
        <taxon>Pterygota</taxon>
        <taxon>Neoptera</taxon>
        <taxon>Paraneoptera</taxon>
        <taxon>Hemiptera</taxon>
        <taxon>Auchenorrhyncha</taxon>
        <taxon>Membracoidea</taxon>
        <taxon>Cicadellidae</taxon>
        <taxon>Cicadellinae</taxon>
        <taxon>Cicadellini</taxon>
        <taxon>Graphocephala</taxon>
    </lineage>
</organism>
<proteinExistence type="predicted"/>
<evidence type="ECO:0000313" key="1">
    <source>
        <dbReference type="EMBL" id="JAT16312.1"/>
    </source>
</evidence>
<dbReference type="EMBL" id="GEBQ01023665">
    <property type="protein sequence ID" value="JAT16312.1"/>
    <property type="molecule type" value="Transcribed_RNA"/>
</dbReference>
<dbReference type="AlphaFoldDB" id="A0A1B6KXZ9"/>